<dbReference type="OrthoDB" id="9788959at2"/>
<dbReference type="Gene3D" id="3.40.50.620">
    <property type="entry name" value="HUPs"/>
    <property type="match status" value="2"/>
</dbReference>
<dbReference type="Proteomes" id="UP001231587">
    <property type="component" value="Unassembled WGS sequence"/>
</dbReference>
<dbReference type="Pfam" id="PF00582">
    <property type="entry name" value="Usp"/>
    <property type="match status" value="1"/>
</dbReference>
<protein>
    <submittedName>
        <fullName evidence="3">Nucleotide-binding universal stress UspA family protein</fullName>
    </submittedName>
</protein>
<evidence type="ECO:0000313" key="6">
    <source>
        <dbReference type="Proteomes" id="UP001231587"/>
    </source>
</evidence>
<evidence type="ECO:0000259" key="2">
    <source>
        <dbReference type="Pfam" id="PF00582"/>
    </source>
</evidence>
<dbReference type="PANTHER" id="PTHR46268">
    <property type="entry name" value="STRESS RESPONSE PROTEIN NHAX"/>
    <property type="match status" value="1"/>
</dbReference>
<dbReference type="InterPro" id="IPR006016">
    <property type="entry name" value="UspA"/>
</dbReference>
<feature type="domain" description="UspA" evidence="2">
    <location>
        <begin position="1"/>
        <end position="147"/>
    </location>
</feature>
<evidence type="ECO:0000313" key="3">
    <source>
        <dbReference type="EMBL" id="MBP1840919.1"/>
    </source>
</evidence>
<dbReference type="AlphaFoldDB" id="A0A9X1CD71"/>
<sequence length="284" mass="31632">MKHILLPTDFSKNAWNAIEYALNLYTDQECTFHVFNVYNQPASGPYTGITSAKAREAIYHAQVENSKAGLEDVMQAIHDKFNNPKHTFTSLSKYEMFATAVIDVVKTLHIDCIVMGTKGASTFKEMTLGSNTASLIGVINCPIIAVPKQKNYVTIREIGLSTDLDLTFTTHGLDPLLRVATANKSKVSILHIMDRDKQLTAKQHEALEVLNSILNPLQSDFFTLTDIGVSSGVHAFVESRKLDMLCVIAKEQDFLKRILNQSYSKSISNHSNVPLLILNIKNFN</sequence>
<dbReference type="PRINTS" id="PR01438">
    <property type="entry name" value="UNVRSLSTRESS"/>
</dbReference>
<name>A0A9X1CD71_9FLAO</name>
<dbReference type="PANTHER" id="PTHR46268:SF6">
    <property type="entry name" value="UNIVERSAL STRESS PROTEIN UP12"/>
    <property type="match status" value="1"/>
</dbReference>
<dbReference type="CDD" id="cd00293">
    <property type="entry name" value="USP-like"/>
    <property type="match status" value="1"/>
</dbReference>
<comment type="similarity">
    <text evidence="1">Belongs to the universal stress protein A family.</text>
</comment>
<reference evidence="3" key="1">
    <citation type="submission" date="2021-03" db="EMBL/GenBank/DDBJ databases">
        <title>Genomic Encyclopedia of Type Strains, Phase IV (KMG-IV): sequencing the most valuable type-strain genomes for metagenomic binning, comparative biology and taxonomic classification.</title>
        <authorList>
            <person name="Goeker M."/>
        </authorList>
    </citation>
    <scope>NUCLEOTIDE SEQUENCE</scope>
    <source>
        <strain evidence="3">DSM 15523</strain>
        <strain evidence="4 6">DSM 16476</strain>
    </source>
</reference>
<comment type="caution">
    <text evidence="3">The sequence shown here is derived from an EMBL/GenBank/DDBJ whole genome shotgun (WGS) entry which is preliminary data.</text>
</comment>
<dbReference type="EMBL" id="JAUSUU010000008">
    <property type="protein sequence ID" value="MDQ0336184.1"/>
    <property type="molecule type" value="Genomic_DNA"/>
</dbReference>
<dbReference type="InterPro" id="IPR006015">
    <property type="entry name" value="Universal_stress_UspA"/>
</dbReference>
<accession>A0A9X1CD71</accession>
<proteinExistence type="inferred from homology"/>
<dbReference type="RefSeq" id="WP_057782033.1">
    <property type="nucleotide sequence ID" value="NZ_JAGGJQ010000008.1"/>
</dbReference>
<dbReference type="Proteomes" id="UP001138672">
    <property type="component" value="Unassembled WGS sequence"/>
</dbReference>
<evidence type="ECO:0000313" key="4">
    <source>
        <dbReference type="EMBL" id="MDQ0336184.1"/>
    </source>
</evidence>
<dbReference type="SUPFAM" id="SSF52402">
    <property type="entry name" value="Adenine nucleotide alpha hydrolases-like"/>
    <property type="match status" value="2"/>
</dbReference>
<keyword evidence="6" id="KW-1185">Reference proteome</keyword>
<dbReference type="InterPro" id="IPR014729">
    <property type="entry name" value="Rossmann-like_a/b/a_fold"/>
</dbReference>
<organism evidence="3 5">
    <name type="scientific">Formosa algae</name>
    <dbReference type="NCBI Taxonomy" id="225843"/>
    <lineage>
        <taxon>Bacteria</taxon>
        <taxon>Pseudomonadati</taxon>
        <taxon>Bacteroidota</taxon>
        <taxon>Flavobacteriia</taxon>
        <taxon>Flavobacteriales</taxon>
        <taxon>Flavobacteriaceae</taxon>
        <taxon>Formosa</taxon>
    </lineage>
</organism>
<gene>
    <name evidence="3" type="ORF">J2Z56_002850</name>
    <name evidence="4" type="ORF">J2Z57_002637</name>
</gene>
<evidence type="ECO:0000313" key="5">
    <source>
        <dbReference type="Proteomes" id="UP001138672"/>
    </source>
</evidence>
<dbReference type="EMBL" id="JAGGJQ010000008">
    <property type="protein sequence ID" value="MBP1840919.1"/>
    <property type="molecule type" value="Genomic_DNA"/>
</dbReference>
<evidence type="ECO:0000256" key="1">
    <source>
        <dbReference type="ARBA" id="ARBA00008791"/>
    </source>
</evidence>